<comment type="caution">
    <text evidence="4">The sequence shown here is derived from an EMBL/GenBank/DDBJ whole genome shotgun (WGS) entry which is preliminary data.</text>
</comment>
<feature type="coiled-coil region" evidence="1">
    <location>
        <begin position="142"/>
        <end position="187"/>
    </location>
</feature>
<dbReference type="Pfam" id="PF26571">
    <property type="entry name" value="VldE"/>
    <property type="match status" value="1"/>
</dbReference>
<keyword evidence="1" id="KW-0175">Coiled coil</keyword>
<feature type="signal peptide" evidence="2">
    <location>
        <begin position="1"/>
        <end position="34"/>
    </location>
</feature>
<dbReference type="InterPro" id="IPR058593">
    <property type="entry name" value="ARB_07466-like_C"/>
</dbReference>
<feature type="chain" id="PRO_5032277550" evidence="2">
    <location>
        <begin position="35"/>
        <end position="325"/>
    </location>
</feature>
<evidence type="ECO:0000313" key="4">
    <source>
        <dbReference type="EMBL" id="MBB5962635.1"/>
    </source>
</evidence>
<evidence type="ECO:0000256" key="2">
    <source>
        <dbReference type="SAM" id="SignalP"/>
    </source>
</evidence>
<proteinExistence type="predicted"/>
<dbReference type="Proteomes" id="UP000562352">
    <property type="component" value="Unassembled WGS sequence"/>
</dbReference>
<dbReference type="AlphaFoldDB" id="A0A841D394"/>
<sequence>MAAASPTFRRHAVVSACLVSALGFTLTLPTAGSAAPKPTEAELRKELAGLNKKVDALIEEYAAKRESLKKAQKAEDVAKANLRKAEKTYDEAKSEVDSIVQLSYQSNSGGLPSALLFSGGDMSGAAVMEQLTAQQSAYLEGFAQSRKRREQAATRAAELIEEIREEADEVEDRRRDAEELIKDIKKKLDQLVPLGSGRRSDGSWVPQLPNGVDNITDRTRNMRETIKRRFDLTHVVGCYRYDTFGEHPLGRACDFMMSSGGAMPSATGVRLGDEIAAWAIKNRNKLGVKYVIWRQRINHGSGWRFMSDRGGVTANHYDHVHISML</sequence>
<protein>
    <submittedName>
        <fullName evidence="4">F0F1-type ATP synthase membrane subunit b/b</fullName>
    </submittedName>
</protein>
<evidence type="ECO:0000313" key="5">
    <source>
        <dbReference type="Proteomes" id="UP000562352"/>
    </source>
</evidence>
<gene>
    <name evidence="4" type="ORF">FHS22_001896</name>
</gene>
<evidence type="ECO:0000259" key="3">
    <source>
        <dbReference type="Pfam" id="PF26571"/>
    </source>
</evidence>
<organism evidence="4 5">
    <name type="scientific">Planomonospora venezuelensis</name>
    <dbReference type="NCBI Taxonomy" id="1999"/>
    <lineage>
        <taxon>Bacteria</taxon>
        <taxon>Bacillati</taxon>
        <taxon>Actinomycetota</taxon>
        <taxon>Actinomycetes</taxon>
        <taxon>Streptosporangiales</taxon>
        <taxon>Streptosporangiaceae</taxon>
        <taxon>Planomonospora</taxon>
    </lineage>
</organism>
<keyword evidence="2" id="KW-0732">Signal</keyword>
<dbReference type="RefSeq" id="WP_184940180.1">
    <property type="nucleotide sequence ID" value="NZ_BAAAWZ010000001.1"/>
</dbReference>
<accession>A0A841D394</accession>
<keyword evidence="5" id="KW-1185">Reference proteome</keyword>
<dbReference type="Gene3D" id="6.10.250.3150">
    <property type="match status" value="1"/>
</dbReference>
<feature type="coiled-coil region" evidence="1">
    <location>
        <begin position="40"/>
        <end position="102"/>
    </location>
</feature>
<reference evidence="4 5" key="1">
    <citation type="submission" date="2020-08" db="EMBL/GenBank/DDBJ databases">
        <title>Genomic Encyclopedia of Type Strains, Phase III (KMG-III): the genomes of soil and plant-associated and newly described type strains.</title>
        <authorList>
            <person name="Whitman W."/>
        </authorList>
    </citation>
    <scope>NUCLEOTIDE SEQUENCE [LARGE SCALE GENOMIC DNA]</scope>
    <source>
        <strain evidence="4 5">CECT 3303</strain>
    </source>
</reference>
<evidence type="ECO:0000256" key="1">
    <source>
        <dbReference type="SAM" id="Coils"/>
    </source>
</evidence>
<feature type="domain" description="ARB-07466-like C-terminal" evidence="3">
    <location>
        <begin position="213"/>
        <end position="317"/>
    </location>
</feature>
<dbReference type="EMBL" id="JACHJJ010000004">
    <property type="protein sequence ID" value="MBB5962635.1"/>
    <property type="molecule type" value="Genomic_DNA"/>
</dbReference>
<name>A0A841D394_PLAVE</name>